<proteinExistence type="predicted"/>
<name>A0A9P1SY12_LISMN</name>
<reference evidence="1 2" key="1">
    <citation type="submission" date="2018-06" db="EMBL/GenBank/DDBJ databases">
        <authorList>
            <consortium name="GenomeTrakr: Next Generation Sequencing Network for Food Pathogen Tracability"/>
        </authorList>
    </citation>
    <scope>NUCLEOTIDE SEQUENCE [LARGE SCALE GENOMIC DNA]</scope>
    <source>
        <strain evidence="1 2">FDA00007096</strain>
    </source>
</reference>
<dbReference type="AlphaFoldDB" id="A0A9P1SY12"/>
<dbReference type="RefSeq" id="WP_061725005.1">
    <property type="nucleotide sequence ID" value="NZ_FFFY01000001.1"/>
</dbReference>
<gene>
    <name evidence="1" type="ORF">ARY78_10130</name>
</gene>
<comment type="caution">
    <text evidence="1">The sequence shown here is derived from an EMBL/GenBank/DDBJ whole genome shotgun (WGS) entry which is preliminary data.</text>
</comment>
<organism evidence="1 2">
    <name type="scientific">Listeria monocytogenes</name>
    <dbReference type="NCBI Taxonomy" id="1639"/>
    <lineage>
        <taxon>Bacteria</taxon>
        <taxon>Bacillati</taxon>
        <taxon>Bacillota</taxon>
        <taxon>Bacilli</taxon>
        <taxon>Bacillales</taxon>
        <taxon>Listeriaceae</taxon>
        <taxon>Listeria</taxon>
    </lineage>
</organism>
<accession>A0A9P1SY12</accession>
<dbReference type="Proteomes" id="UP000365297">
    <property type="component" value="Unassembled WGS sequence"/>
</dbReference>
<evidence type="ECO:0000313" key="1">
    <source>
        <dbReference type="EMBL" id="EAC5550787.1"/>
    </source>
</evidence>
<evidence type="ECO:0000313" key="2">
    <source>
        <dbReference type="Proteomes" id="UP000365297"/>
    </source>
</evidence>
<sequence>MNLKDVLSETGLPVAYDHFTETDTTPIPALPYLTYNESDSVNLMADNIVLKKISNYTIELYTEYKTPSAELLLENVLMANKLPFNSSQTEWIEDEKMYVKYYYVRMI</sequence>
<protein>
    <submittedName>
        <fullName evidence="1">Uncharacterized protein</fullName>
    </submittedName>
</protein>
<dbReference type="EMBL" id="AAAIXK010000005">
    <property type="protein sequence ID" value="EAC5550787.1"/>
    <property type="molecule type" value="Genomic_DNA"/>
</dbReference>